<evidence type="ECO:0000256" key="7">
    <source>
        <dbReference type="ARBA" id="ARBA00023002"/>
    </source>
</evidence>
<dbReference type="PANTHER" id="PTHR19384">
    <property type="entry name" value="NITRIC OXIDE SYNTHASE-RELATED"/>
    <property type="match status" value="1"/>
</dbReference>
<evidence type="ECO:0000259" key="9">
    <source>
        <dbReference type="PROSITE" id="PS51384"/>
    </source>
</evidence>
<dbReference type="PRINTS" id="PR00369">
    <property type="entry name" value="FLAVODOXIN"/>
</dbReference>
<keyword evidence="5" id="KW-0274">FAD</keyword>
<reference evidence="10 11" key="1">
    <citation type="submission" date="2018-05" db="EMBL/GenBank/DDBJ databases">
        <title>Draft genome sequence of Scytalidium lignicola DSM 105466, a ubiquitous saprotrophic fungus.</title>
        <authorList>
            <person name="Buettner E."/>
            <person name="Gebauer A.M."/>
            <person name="Hofrichter M."/>
            <person name="Liers C."/>
            <person name="Kellner H."/>
        </authorList>
    </citation>
    <scope>NUCLEOTIDE SEQUENCE [LARGE SCALE GENOMIC DNA]</scope>
    <source>
        <strain evidence="10 11">DSM 105466</strain>
    </source>
</reference>
<feature type="non-terminal residue" evidence="10">
    <location>
        <position position="1080"/>
    </location>
</feature>
<dbReference type="EMBL" id="NCSJ02000260">
    <property type="protein sequence ID" value="RFU26473.1"/>
    <property type="molecule type" value="Genomic_DNA"/>
</dbReference>
<proteinExistence type="predicted"/>
<evidence type="ECO:0000313" key="11">
    <source>
        <dbReference type="Proteomes" id="UP000258309"/>
    </source>
</evidence>
<dbReference type="Pfam" id="PF00667">
    <property type="entry name" value="FAD_binding_1"/>
    <property type="match status" value="1"/>
</dbReference>
<dbReference type="STRING" id="5539.A0A3E2H0F6"/>
<dbReference type="GO" id="GO:0003958">
    <property type="term" value="F:NADPH-hemoprotein reductase activity"/>
    <property type="evidence" value="ECO:0007669"/>
    <property type="project" value="TreeGrafter"/>
</dbReference>
<protein>
    <recommendedName>
        <fullName evidence="12">NADPH--hemoprotein reductase</fullName>
    </recommendedName>
</protein>
<dbReference type="Pfam" id="PF11951">
    <property type="entry name" value="Fungal_trans_2"/>
    <property type="match status" value="1"/>
</dbReference>
<dbReference type="Gene3D" id="1.20.990.10">
    <property type="entry name" value="NADPH-cytochrome p450 Reductase, Chain A, domain 3"/>
    <property type="match status" value="1"/>
</dbReference>
<dbReference type="SUPFAM" id="SSF52218">
    <property type="entry name" value="Flavoproteins"/>
    <property type="match status" value="1"/>
</dbReference>
<evidence type="ECO:0008006" key="12">
    <source>
        <dbReference type="Google" id="ProtNLM"/>
    </source>
</evidence>
<evidence type="ECO:0000256" key="4">
    <source>
        <dbReference type="ARBA" id="ARBA00022643"/>
    </source>
</evidence>
<dbReference type="PROSITE" id="PS51384">
    <property type="entry name" value="FAD_FR"/>
    <property type="match status" value="1"/>
</dbReference>
<keyword evidence="3" id="KW-0285">Flavoprotein</keyword>
<dbReference type="InterPro" id="IPR017938">
    <property type="entry name" value="Riboflavin_synthase-like_b-brl"/>
</dbReference>
<dbReference type="Gene3D" id="3.40.50.80">
    <property type="entry name" value="Nucleotide-binding domain of ferredoxin-NADP reductase (FNR) module"/>
    <property type="match status" value="1"/>
</dbReference>
<dbReference type="SUPFAM" id="SSF52343">
    <property type="entry name" value="Ferredoxin reductase-like, C-terminal NADP-linked domain"/>
    <property type="match status" value="1"/>
</dbReference>
<dbReference type="InterPro" id="IPR021858">
    <property type="entry name" value="Fun_TF"/>
</dbReference>
<keyword evidence="11" id="KW-1185">Reference proteome</keyword>
<dbReference type="PANTHER" id="PTHR19384:SF108">
    <property type="entry name" value="NADPH--CYTOCHROME P450 REDUCTASE"/>
    <property type="match status" value="1"/>
</dbReference>
<keyword evidence="6" id="KW-0521">NADP</keyword>
<dbReference type="InterPro" id="IPR039261">
    <property type="entry name" value="FNR_nucleotide-bd"/>
</dbReference>
<dbReference type="PROSITE" id="PS50902">
    <property type="entry name" value="FLAVODOXIN_LIKE"/>
    <property type="match status" value="1"/>
</dbReference>
<dbReference type="GO" id="GO:0010181">
    <property type="term" value="F:FMN binding"/>
    <property type="evidence" value="ECO:0007669"/>
    <property type="project" value="InterPro"/>
</dbReference>
<feature type="domain" description="FAD-binding FR-type" evidence="9">
    <location>
        <begin position="289"/>
        <end position="550"/>
    </location>
</feature>
<evidence type="ECO:0000313" key="10">
    <source>
        <dbReference type="EMBL" id="RFU26473.1"/>
    </source>
</evidence>
<gene>
    <name evidence="10" type="ORF">B7463_g9862</name>
</gene>
<evidence type="ECO:0000256" key="2">
    <source>
        <dbReference type="ARBA" id="ARBA00001974"/>
    </source>
</evidence>
<keyword evidence="7" id="KW-0560">Oxidoreductase</keyword>
<dbReference type="InterPro" id="IPR001433">
    <property type="entry name" value="OxRdtase_FAD/NAD-bd"/>
</dbReference>
<evidence type="ECO:0000256" key="3">
    <source>
        <dbReference type="ARBA" id="ARBA00022630"/>
    </source>
</evidence>
<dbReference type="Pfam" id="PF00258">
    <property type="entry name" value="Flavodoxin_1"/>
    <property type="match status" value="1"/>
</dbReference>
<sequence>MFTLSSEYPSIPDLNVLLPGTANLYPTSDDTIALLIILLLSSLYLSHGVFWDKPDPLYYLWFEKPQNEPSENEQQVETQDVSQKLAISNKDAVIFWGSQSGTSERLAAQLSTECRRRFSLEMLVADLAEYDPASIALISPTKFAIFIISTYGEGDPPDNVNNFWTWLVSSKDVRLSNLRYAAFGLGNSNYMYYNRVVDMITEAFDSCGAKPLLSTGRADDAKGSTIEDFMAWKEELFEVFRGTLKYEERDVVYEPVLSAVFDPSINPVNLHRGMPVPQREMRASTLPISKIYAVPLTAAYELSTASNHNCLHLQLDLGQYSELKYKTGDHVAVWPQNPTEEVNRLLKVLGQSLNRSKSISISVLSPWVQVKAPSPTTLDALFGHYLDICGPLSRDLISLLAQFAPSASTKSILTQLGSDPVTCAQYLSRKHTNIGRLLEDLTEEGRTWTLPPLSFLIEYLPKTRPRYYSISTSSVVHPREVGITAAVSITPVSSNSMEQIPGLCTNYMLKMKAHLVDAFKNGDVHEKYQYNVLPPHHLYVHIRKSKFKLPLASTVPIIMIASGTGIAPFRAFLQERARISSMGRPVAKNILFFGCRTSQDEFLYRDELHNFKNVLADSLEIITAFSREEITLDGRKVPKQAWVPTPRDLIFVTNSYGDDDEDGNTDDILTSAATEHQNSDLANAYTDLPAANQHRTETPDADVETPLTPYDVHTVQSDILQPLSNTPSQSLPANGHQNSAYDERSHILNASDFSTTGSLSVTSPRDTLCFLPLPHHVIYNIHQYYSPSKLTEHEAVLLRNYIENLAPWADACDTLSHFGTVVPQRAMQNEMLLYAIFAFSARHISHLSSTSEEEASYYYSKCLAILIPALSGLEQTCDENLLAAVVILRLYEEMDVKDEKCHHLGQTRLLNTIGKFSSCGGLGEAASWVSLRQDVYISLVSRQPINIRLEIYEKSHSFLRRDDGAWANIMVYLFAKVLSLAFAPTPTLEHDFQLLESEIEVWNRSKPDTFSPISFQEHSFGERKVFPEMWMISSFHAVGVQYYHLANLVIKALQPVNPCLGLESVLAKKEIEVSEGASKQ</sequence>
<dbReference type="PRINTS" id="PR00371">
    <property type="entry name" value="FPNCR"/>
</dbReference>
<dbReference type="Gene3D" id="3.40.50.360">
    <property type="match status" value="1"/>
</dbReference>
<dbReference type="GO" id="GO:0050660">
    <property type="term" value="F:flavin adenine dinucleotide binding"/>
    <property type="evidence" value="ECO:0007669"/>
    <property type="project" value="TreeGrafter"/>
</dbReference>
<feature type="non-terminal residue" evidence="10">
    <location>
        <position position="1"/>
    </location>
</feature>
<evidence type="ECO:0000256" key="6">
    <source>
        <dbReference type="ARBA" id="ARBA00022857"/>
    </source>
</evidence>
<comment type="cofactor">
    <cofactor evidence="1">
        <name>FMN</name>
        <dbReference type="ChEBI" id="CHEBI:58210"/>
    </cofactor>
</comment>
<feature type="domain" description="Flavodoxin-like" evidence="8">
    <location>
        <begin position="92"/>
        <end position="237"/>
    </location>
</feature>
<dbReference type="InterPro" id="IPR001709">
    <property type="entry name" value="Flavoprot_Pyr_Nucl_cyt_Rdtase"/>
</dbReference>
<dbReference type="InterPro" id="IPR008254">
    <property type="entry name" value="Flavodoxin/NO_synth"/>
</dbReference>
<dbReference type="SUPFAM" id="SSF63380">
    <property type="entry name" value="Riboflavin synthase domain-like"/>
    <property type="match status" value="1"/>
</dbReference>
<dbReference type="CDD" id="cd12148">
    <property type="entry name" value="fungal_TF_MHR"/>
    <property type="match status" value="1"/>
</dbReference>
<comment type="cofactor">
    <cofactor evidence="2">
        <name>FAD</name>
        <dbReference type="ChEBI" id="CHEBI:57692"/>
    </cofactor>
</comment>
<dbReference type="Proteomes" id="UP000258309">
    <property type="component" value="Unassembled WGS sequence"/>
</dbReference>
<dbReference type="InterPro" id="IPR029039">
    <property type="entry name" value="Flavoprotein-like_sf"/>
</dbReference>
<evidence type="ECO:0000256" key="1">
    <source>
        <dbReference type="ARBA" id="ARBA00001917"/>
    </source>
</evidence>
<dbReference type="InterPro" id="IPR023173">
    <property type="entry name" value="NADPH_Cyt_P450_Rdtase_alpha"/>
</dbReference>
<dbReference type="OrthoDB" id="1856718at2759"/>
<organism evidence="10 11">
    <name type="scientific">Scytalidium lignicola</name>
    <name type="common">Hyphomycete</name>
    <dbReference type="NCBI Taxonomy" id="5539"/>
    <lineage>
        <taxon>Eukaryota</taxon>
        <taxon>Fungi</taxon>
        <taxon>Dikarya</taxon>
        <taxon>Ascomycota</taxon>
        <taxon>Pezizomycotina</taxon>
        <taxon>Leotiomycetes</taxon>
        <taxon>Leotiomycetes incertae sedis</taxon>
        <taxon>Scytalidium</taxon>
    </lineage>
</organism>
<dbReference type="Gene3D" id="2.40.30.10">
    <property type="entry name" value="Translation factors"/>
    <property type="match status" value="1"/>
</dbReference>
<accession>A0A3E2H0F6</accession>
<comment type="caution">
    <text evidence="10">The sequence shown here is derived from an EMBL/GenBank/DDBJ whole genome shotgun (WGS) entry which is preliminary data.</text>
</comment>
<dbReference type="GO" id="GO:0005829">
    <property type="term" value="C:cytosol"/>
    <property type="evidence" value="ECO:0007669"/>
    <property type="project" value="TreeGrafter"/>
</dbReference>
<dbReference type="Pfam" id="PF00175">
    <property type="entry name" value="NAD_binding_1"/>
    <property type="match status" value="1"/>
</dbReference>
<keyword evidence="4" id="KW-0288">FMN</keyword>
<dbReference type="InterPro" id="IPR003097">
    <property type="entry name" value="CysJ-like_FAD-binding"/>
</dbReference>
<evidence type="ECO:0000256" key="5">
    <source>
        <dbReference type="ARBA" id="ARBA00022827"/>
    </source>
</evidence>
<dbReference type="InterPro" id="IPR017927">
    <property type="entry name" value="FAD-bd_FR_type"/>
</dbReference>
<dbReference type="InterPro" id="IPR001094">
    <property type="entry name" value="Flavdoxin-like"/>
</dbReference>
<dbReference type="AlphaFoldDB" id="A0A3E2H0F6"/>
<name>A0A3E2H0F6_SCYLI</name>
<evidence type="ECO:0000259" key="8">
    <source>
        <dbReference type="PROSITE" id="PS50902"/>
    </source>
</evidence>